<keyword evidence="4" id="KW-0326">Glycosidase</keyword>
<dbReference type="Gene3D" id="2.115.10.20">
    <property type="entry name" value="Glycosyl hydrolase domain, family 43"/>
    <property type="match status" value="1"/>
</dbReference>
<evidence type="ECO:0000256" key="2">
    <source>
        <dbReference type="ARBA" id="ARBA00012758"/>
    </source>
</evidence>
<gene>
    <name evidence="6" type="ORF">JKJ07_08005</name>
</gene>
<evidence type="ECO:0000256" key="4">
    <source>
        <dbReference type="ARBA" id="ARBA00023295"/>
    </source>
</evidence>
<dbReference type="SUPFAM" id="SSF75005">
    <property type="entry name" value="Arabinanase/levansucrase/invertase"/>
    <property type="match status" value="1"/>
</dbReference>
<dbReference type="EMBL" id="JAENHO010000002">
    <property type="protein sequence ID" value="MBL7254252.1"/>
    <property type="molecule type" value="Genomic_DNA"/>
</dbReference>
<name>A0ABS1VHR7_9ACTN</name>
<dbReference type="InterPro" id="IPR001362">
    <property type="entry name" value="Glyco_hydro_32"/>
</dbReference>
<keyword evidence="7" id="KW-1185">Reference proteome</keyword>
<dbReference type="InterPro" id="IPR023296">
    <property type="entry name" value="Glyco_hydro_beta-prop_sf"/>
</dbReference>
<comment type="similarity">
    <text evidence="1">Belongs to the glycosyl hydrolase 32 family.</text>
</comment>
<protein>
    <recommendedName>
        <fullName evidence="2">beta-fructofuranosidase</fullName>
        <ecNumber evidence="2">3.2.1.26</ecNumber>
    </recommendedName>
</protein>
<sequence>MNDPNGCFFAGGRYHVFFQHNPDAPVHDAIKWGHMSSADLVSWRQEPIALANRPGRPDAYGCWSGCVVDDGGVPTAIYSGVSDDSYRSVVLLARGDRSMRTWEQTSTPVAGQPDDPAISHARDPYVFEAFGHRYALQGAGHTAGQPCVLVYDCDDLTSWHELGVLLPGDDPVAAMIAPANIWECPNLIRFGDRWVLLLSLLHHGRPAGVRYLVGDLTLPGPRFRPVAGGLLDRGPCFYAPHVLSRPDRTFMWAWAWERDPPPGAPWAGSLTYCRELTLAGDVLISRPARELPPGTPLEPGPTALWLDDTLVAEFDVPASPLVPPQLFLDGSMVEIFDGTATPCTTRAYPTGTSRWQIRR</sequence>
<dbReference type="EC" id="3.2.1.26" evidence="2"/>
<dbReference type="Proteomes" id="UP000598996">
    <property type="component" value="Unassembled WGS sequence"/>
</dbReference>
<dbReference type="Pfam" id="PF00251">
    <property type="entry name" value="Glyco_hydro_32N"/>
    <property type="match status" value="1"/>
</dbReference>
<evidence type="ECO:0000313" key="6">
    <source>
        <dbReference type="EMBL" id="MBL7254252.1"/>
    </source>
</evidence>
<dbReference type="SMART" id="SM00640">
    <property type="entry name" value="Glyco_32"/>
    <property type="match status" value="1"/>
</dbReference>
<organism evidence="6 7">
    <name type="scientific">Paractinoplanes lichenicola</name>
    <dbReference type="NCBI Taxonomy" id="2802976"/>
    <lineage>
        <taxon>Bacteria</taxon>
        <taxon>Bacillati</taxon>
        <taxon>Actinomycetota</taxon>
        <taxon>Actinomycetes</taxon>
        <taxon>Micromonosporales</taxon>
        <taxon>Micromonosporaceae</taxon>
        <taxon>Paractinoplanes</taxon>
    </lineage>
</organism>
<comment type="caution">
    <text evidence="6">The sequence shown here is derived from an EMBL/GenBank/DDBJ whole genome shotgun (WGS) entry which is preliminary data.</text>
</comment>
<evidence type="ECO:0000256" key="3">
    <source>
        <dbReference type="ARBA" id="ARBA00022801"/>
    </source>
</evidence>
<accession>A0ABS1VHR7</accession>
<proteinExistence type="inferred from homology"/>
<dbReference type="PANTHER" id="PTHR43101">
    <property type="entry name" value="BETA-FRUCTOSIDASE"/>
    <property type="match status" value="1"/>
</dbReference>
<evidence type="ECO:0000256" key="1">
    <source>
        <dbReference type="ARBA" id="ARBA00009902"/>
    </source>
</evidence>
<dbReference type="GO" id="GO:0016787">
    <property type="term" value="F:hydrolase activity"/>
    <property type="evidence" value="ECO:0007669"/>
    <property type="project" value="UniProtKB-KW"/>
</dbReference>
<dbReference type="InterPro" id="IPR051214">
    <property type="entry name" value="GH32_Enzymes"/>
</dbReference>
<keyword evidence="3 6" id="KW-0378">Hydrolase</keyword>
<dbReference type="PANTHER" id="PTHR43101:SF1">
    <property type="entry name" value="BETA-FRUCTOSIDASE"/>
    <property type="match status" value="1"/>
</dbReference>
<evidence type="ECO:0000259" key="5">
    <source>
        <dbReference type="Pfam" id="PF00251"/>
    </source>
</evidence>
<evidence type="ECO:0000313" key="7">
    <source>
        <dbReference type="Proteomes" id="UP000598996"/>
    </source>
</evidence>
<dbReference type="CDD" id="cd08996">
    <property type="entry name" value="GH32_FFase"/>
    <property type="match status" value="1"/>
</dbReference>
<reference evidence="6 7" key="1">
    <citation type="submission" date="2021-01" db="EMBL/GenBank/DDBJ databases">
        <title>Actinoplanes sp. nov. LDG1-01 isolated from lichen.</title>
        <authorList>
            <person name="Saeng-In P."/>
            <person name="Phongsopitanun W."/>
            <person name="Kanchanasin P."/>
            <person name="Yuki M."/>
            <person name="Kudo T."/>
            <person name="Ohkuma M."/>
            <person name="Tanasupawat S."/>
        </authorList>
    </citation>
    <scope>NUCLEOTIDE SEQUENCE [LARGE SCALE GENOMIC DNA]</scope>
    <source>
        <strain evidence="6 7">LDG1-01</strain>
    </source>
</reference>
<dbReference type="InterPro" id="IPR013148">
    <property type="entry name" value="Glyco_hydro_32_N"/>
</dbReference>
<feature type="domain" description="Glycosyl hydrolase family 32 N-terminal" evidence="5">
    <location>
        <begin position="1"/>
        <end position="287"/>
    </location>
</feature>